<reference evidence="3" key="1">
    <citation type="submission" date="2023-07" db="EMBL/GenBank/DDBJ databases">
        <title>30 novel species of actinomycetes from the DSMZ collection.</title>
        <authorList>
            <person name="Nouioui I."/>
        </authorList>
    </citation>
    <scope>NUCLEOTIDE SEQUENCE [LARGE SCALE GENOMIC DNA]</scope>
    <source>
        <strain evidence="3">DSM 44915</strain>
    </source>
</reference>
<sequence>MSFGLALPDISYVVPDVDYPPPPRDAPPDELPTTGEVGQVIADHLVELAGATLLGLGALSGALLAARAAMAGPQSLADAAARATEAQDSEQAGRAEELWRDALFAVARANARIDTLRARSAAASPGDEPDSPAPGGDGPAPAGPGGPPLPAALDPTGLRLPQVHAWLAATDRAVRAAEAEFARRTLSAAPAAPDPTGAAALRDRRARALAGYAAADDEAAAAAALPPCPSALPDGTAVTAESVTELGAELLAGLELNVRAVEFTRIETVIGHAVELASSRPVAATHRLAEARDLAFAANWRAADRRETAEWAAQQLRVLRTPWPMPPDDSAPSTPAAELALLETVLTHGGPVTPRQRAEVAGRVAEREAALGRLYVTQLIRRTLAARARETGELTVTQVALGIQHLEWAPAGWGDEHWLRLVVDPAGVVRLLTMHRIRGPHEDTDAAHALDHVRCQEAGAHLSRLVDAAAAAGLPLDAGFGEDRPVAGTRHPGARGHRPEPPRRARADRPAPLARRHPRSRGDDCG</sequence>
<dbReference type="EMBL" id="JAVREO010000014">
    <property type="protein sequence ID" value="MDT0269004.1"/>
    <property type="molecule type" value="Genomic_DNA"/>
</dbReference>
<keyword evidence="3" id="KW-1185">Reference proteome</keyword>
<feature type="region of interest" description="Disordered" evidence="1">
    <location>
        <begin position="478"/>
        <end position="526"/>
    </location>
</feature>
<organism evidence="2 3">
    <name type="scientific">Streptomyces chisholmiae</name>
    <dbReference type="NCBI Taxonomy" id="3075540"/>
    <lineage>
        <taxon>Bacteria</taxon>
        <taxon>Bacillati</taxon>
        <taxon>Actinomycetota</taxon>
        <taxon>Actinomycetes</taxon>
        <taxon>Kitasatosporales</taxon>
        <taxon>Streptomycetaceae</taxon>
        <taxon>Streptomyces</taxon>
    </lineage>
</organism>
<evidence type="ECO:0000313" key="3">
    <source>
        <dbReference type="Proteomes" id="UP001183410"/>
    </source>
</evidence>
<evidence type="ECO:0000313" key="2">
    <source>
        <dbReference type="EMBL" id="MDT0269004.1"/>
    </source>
</evidence>
<evidence type="ECO:0008006" key="4">
    <source>
        <dbReference type="Google" id="ProtNLM"/>
    </source>
</evidence>
<protein>
    <recommendedName>
        <fullName evidence="4">DUF222 domain-containing protein</fullName>
    </recommendedName>
</protein>
<comment type="caution">
    <text evidence="2">The sequence shown here is derived from an EMBL/GenBank/DDBJ whole genome shotgun (WGS) entry which is preliminary data.</text>
</comment>
<dbReference type="RefSeq" id="WP_311669093.1">
    <property type="nucleotide sequence ID" value="NZ_JAVREO010000014.1"/>
</dbReference>
<gene>
    <name evidence="2" type="ORF">RM844_22215</name>
</gene>
<dbReference type="Proteomes" id="UP001183410">
    <property type="component" value="Unassembled WGS sequence"/>
</dbReference>
<proteinExistence type="predicted"/>
<name>A0ABU2JWA2_9ACTN</name>
<accession>A0ABU2JWA2</accession>
<feature type="compositionally biased region" description="Basic and acidic residues" evidence="1">
    <location>
        <begin position="497"/>
        <end position="509"/>
    </location>
</feature>
<evidence type="ECO:0000256" key="1">
    <source>
        <dbReference type="SAM" id="MobiDB-lite"/>
    </source>
</evidence>
<feature type="compositionally biased region" description="Pro residues" evidence="1">
    <location>
        <begin position="141"/>
        <end position="150"/>
    </location>
</feature>
<feature type="region of interest" description="Disordered" evidence="1">
    <location>
        <begin position="118"/>
        <end position="156"/>
    </location>
</feature>